<dbReference type="Gene3D" id="3.40.50.80">
    <property type="entry name" value="Nucleotide-binding domain of ferredoxin-NADP reductase (FNR) module"/>
    <property type="match status" value="1"/>
</dbReference>
<sequence length="257" mass="28666">MAKPQPRQAVVTQSVRITPTMQRVFLGGEDLRTFPAVAAGAYVKLMFDKNGNPLNKPTDMDQVAMRTYTVAHFDADKPEMVLDMVIHADNGKTGPASAWATSTKPGDVITLAGPGSSKGLNEHYDWVLLAGDMTALPSIRNHLATLPSHTKGYAVIKIQDEQDAVELEKPEGVKVEWVYEQSLPHSLTQLDWLEGNPSVWVACEFSDMRAIRTWLRDEKTVAHDSLYISSYWKKGRSEDQHKIEKRQDSEAFAKSLV</sequence>
<accession>A0A6T9YCJ1</accession>
<dbReference type="InterPro" id="IPR007037">
    <property type="entry name" value="SIP_rossman_dom"/>
</dbReference>
<name>A0A6T9YCJ1_ALTMA</name>
<gene>
    <name evidence="3" type="ORF">ALFOR1_70146</name>
</gene>
<organism evidence="3 4">
    <name type="scientific">Alteromonas macleodii</name>
    <name type="common">Pseudoalteromonas macleodii</name>
    <dbReference type="NCBI Taxonomy" id="28108"/>
    <lineage>
        <taxon>Bacteria</taxon>
        <taxon>Pseudomonadati</taxon>
        <taxon>Pseudomonadota</taxon>
        <taxon>Gammaproteobacteria</taxon>
        <taxon>Alteromonadales</taxon>
        <taxon>Alteromonadaceae</taxon>
        <taxon>Alteromonas/Salinimonas group</taxon>
        <taxon>Alteromonas</taxon>
    </lineage>
</organism>
<evidence type="ECO:0000259" key="2">
    <source>
        <dbReference type="PROSITE" id="PS51384"/>
    </source>
</evidence>
<evidence type="ECO:0000313" key="4">
    <source>
        <dbReference type="Proteomes" id="UP000509458"/>
    </source>
</evidence>
<dbReference type="InterPro" id="IPR013113">
    <property type="entry name" value="SIP_FAD-bd"/>
</dbReference>
<evidence type="ECO:0000313" key="3">
    <source>
        <dbReference type="EMBL" id="CAB9495775.1"/>
    </source>
</evidence>
<dbReference type="AlphaFoldDB" id="A0A6T9YCJ1"/>
<dbReference type="GO" id="GO:0016491">
    <property type="term" value="F:oxidoreductase activity"/>
    <property type="evidence" value="ECO:0007669"/>
    <property type="project" value="InterPro"/>
</dbReference>
<dbReference type="EMBL" id="LR812090">
    <property type="protein sequence ID" value="CAB9495775.1"/>
    <property type="molecule type" value="Genomic_DNA"/>
</dbReference>
<dbReference type="CDD" id="cd06193">
    <property type="entry name" value="siderophore_interacting"/>
    <property type="match status" value="1"/>
</dbReference>
<dbReference type="PANTHER" id="PTHR30157">
    <property type="entry name" value="FERRIC REDUCTASE, NADPH-DEPENDENT"/>
    <property type="match status" value="1"/>
</dbReference>
<dbReference type="Pfam" id="PF04954">
    <property type="entry name" value="SIP"/>
    <property type="match status" value="1"/>
</dbReference>
<reference evidence="3 4" key="1">
    <citation type="submission" date="2020-06" db="EMBL/GenBank/DDBJ databases">
        <authorList>
            <person name="Duchaud E."/>
        </authorList>
    </citation>
    <scope>NUCLEOTIDE SEQUENCE [LARGE SCALE GENOMIC DNA]</scope>
    <source>
        <strain evidence="3">Alteromonas fortis</strain>
    </source>
</reference>
<dbReference type="InterPro" id="IPR017938">
    <property type="entry name" value="Riboflavin_synthase-like_b-brl"/>
</dbReference>
<dbReference type="InterPro" id="IPR039261">
    <property type="entry name" value="FNR_nucleotide-bd"/>
</dbReference>
<comment type="similarity">
    <text evidence="1">Belongs to the SIP oxidoreductase family.</text>
</comment>
<dbReference type="InterPro" id="IPR039374">
    <property type="entry name" value="SIP_fam"/>
</dbReference>
<dbReference type="PANTHER" id="PTHR30157:SF0">
    <property type="entry name" value="NADPH-DEPENDENT FERRIC-CHELATE REDUCTASE"/>
    <property type="match status" value="1"/>
</dbReference>
<dbReference type="Proteomes" id="UP000509458">
    <property type="component" value="Chromosome"/>
</dbReference>
<evidence type="ECO:0000256" key="1">
    <source>
        <dbReference type="ARBA" id="ARBA00035644"/>
    </source>
</evidence>
<proteinExistence type="inferred from homology"/>
<dbReference type="InterPro" id="IPR017927">
    <property type="entry name" value="FAD-bd_FR_type"/>
</dbReference>
<feature type="domain" description="FAD-binding FR-type" evidence="2">
    <location>
        <begin position="4"/>
        <end position="121"/>
    </location>
</feature>
<dbReference type="SUPFAM" id="SSF63380">
    <property type="entry name" value="Riboflavin synthase domain-like"/>
    <property type="match status" value="1"/>
</dbReference>
<dbReference type="RefSeq" id="WP_179984907.1">
    <property type="nucleotide sequence ID" value="NZ_LR812090.1"/>
</dbReference>
<dbReference type="Gene3D" id="2.40.30.10">
    <property type="entry name" value="Translation factors"/>
    <property type="match status" value="1"/>
</dbReference>
<dbReference type="Pfam" id="PF08021">
    <property type="entry name" value="FAD_binding_9"/>
    <property type="match status" value="1"/>
</dbReference>
<dbReference type="PROSITE" id="PS51384">
    <property type="entry name" value="FAD_FR"/>
    <property type="match status" value="1"/>
</dbReference>
<protein>
    <submittedName>
        <fullName evidence="3">Siderophore-interacting protein</fullName>
    </submittedName>
</protein>